<dbReference type="InterPro" id="IPR011701">
    <property type="entry name" value="MFS"/>
</dbReference>
<dbReference type="Pfam" id="PF07690">
    <property type="entry name" value="MFS_1"/>
    <property type="match status" value="1"/>
</dbReference>
<feature type="transmembrane region" description="Helical" evidence="7">
    <location>
        <begin position="31"/>
        <end position="50"/>
    </location>
</feature>
<feature type="transmembrane region" description="Helical" evidence="7">
    <location>
        <begin position="337"/>
        <end position="359"/>
    </location>
</feature>
<dbReference type="CDD" id="cd17325">
    <property type="entry name" value="MFS_MdtG_SLC18_like"/>
    <property type="match status" value="1"/>
</dbReference>
<evidence type="ECO:0000313" key="9">
    <source>
        <dbReference type="EMBL" id="PSR76293.1"/>
    </source>
</evidence>
<dbReference type="PROSITE" id="PS50850">
    <property type="entry name" value="MFS"/>
    <property type="match status" value="1"/>
</dbReference>
<feature type="transmembrane region" description="Helical" evidence="7">
    <location>
        <begin position="85"/>
        <end position="104"/>
    </location>
</feature>
<keyword evidence="4 7" id="KW-1133">Transmembrane helix</keyword>
<keyword evidence="10" id="KW-1185">Reference proteome</keyword>
<name>A0A2T2ZTM4_9PEZI</name>
<dbReference type="Proteomes" id="UP000241462">
    <property type="component" value="Unassembled WGS sequence"/>
</dbReference>
<feature type="compositionally biased region" description="Polar residues" evidence="6">
    <location>
        <begin position="268"/>
        <end position="282"/>
    </location>
</feature>
<feature type="transmembrane region" description="Helical" evidence="7">
    <location>
        <begin position="186"/>
        <end position="204"/>
    </location>
</feature>
<dbReference type="InterPro" id="IPR050930">
    <property type="entry name" value="MFS_Vesicular_Transporter"/>
</dbReference>
<protein>
    <submittedName>
        <fullName evidence="9">Major facilitator superfamily domain-containing protein</fullName>
    </submittedName>
</protein>
<feature type="transmembrane region" description="Helical" evidence="7">
    <location>
        <begin position="125"/>
        <end position="144"/>
    </location>
</feature>
<comment type="subcellular location">
    <subcellularLocation>
        <location evidence="1">Membrane</location>
        <topology evidence="1">Multi-pass membrane protein</topology>
    </subcellularLocation>
</comment>
<keyword evidence="5 7" id="KW-0472">Membrane</keyword>
<feature type="transmembrane region" description="Helical" evidence="7">
    <location>
        <begin position="409"/>
        <end position="428"/>
    </location>
</feature>
<feature type="region of interest" description="Disordered" evidence="6">
    <location>
        <begin position="550"/>
        <end position="584"/>
    </location>
</feature>
<proteinExistence type="predicted"/>
<dbReference type="PANTHER" id="PTHR23506">
    <property type="entry name" value="GH10249P"/>
    <property type="match status" value="1"/>
</dbReference>
<feature type="transmembrane region" description="Helical" evidence="7">
    <location>
        <begin position="488"/>
        <end position="508"/>
    </location>
</feature>
<dbReference type="SUPFAM" id="SSF103473">
    <property type="entry name" value="MFS general substrate transporter"/>
    <property type="match status" value="1"/>
</dbReference>
<dbReference type="GO" id="GO:0016020">
    <property type="term" value="C:membrane"/>
    <property type="evidence" value="ECO:0007669"/>
    <property type="project" value="UniProtKB-SubCell"/>
</dbReference>
<evidence type="ECO:0000256" key="5">
    <source>
        <dbReference type="ARBA" id="ARBA00023136"/>
    </source>
</evidence>
<keyword evidence="3 7" id="KW-0812">Transmembrane</keyword>
<reference evidence="9 10" key="1">
    <citation type="journal article" date="2018" name="Mycol. Prog.">
        <title>Coniella lustricola, a new species from submerged detritus.</title>
        <authorList>
            <person name="Raudabaugh D.B."/>
            <person name="Iturriaga T."/>
            <person name="Carver A."/>
            <person name="Mondo S."/>
            <person name="Pangilinan J."/>
            <person name="Lipzen A."/>
            <person name="He G."/>
            <person name="Amirebrahimi M."/>
            <person name="Grigoriev I.V."/>
            <person name="Miller A.N."/>
        </authorList>
    </citation>
    <scope>NUCLEOTIDE SEQUENCE [LARGE SCALE GENOMIC DNA]</scope>
    <source>
        <strain evidence="9 10">B22-T-1</strain>
    </source>
</reference>
<accession>A0A2T2ZTM4</accession>
<evidence type="ECO:0000256" key="6">
    <source>
        <dbReference type="SAM" id="MobiDB-lite"/>
    </source>
</evidence>
<dbReference type="AlphaFoldDB" id="A0A2T2ZTM4"/>
<feature type="transmembrane region" description="Helical" evidence="7">
    <location>
        <begin position="379"/>
        <end position="397"/>
    </location>
</feature>
<dbReference type="GO" id="GO:0022857">
    <property type="term" value="F:transmembrane transporter activity"/>
    <property type="evidence" value="ECO:0007669"/>
    <property type="project" value="InterPro"/>
</dbReference>
<evidence type="ECO:0000259" key="8">
    <source>
        <dbReference type="PROSITE" id="PS50850"/>
    </source>
</evidence>
<sequence length="584" mass="62450">MAPRTEDRGSFTKDDAGKRPWALDFRASRRFITFTVVVSIFTDDVLYGIVNPGSSTHEGNIQIVPVLPNTIGKEFGLSHDEVQTWISIFLAVFGATGLFTARNLRTLFLGKVVAGYITDRTGSRSAVFTSGLVGITAATVLLYLGSSLAMLTVARALQGMATAIVHTVGIALVVDKSPPEQLGRALGIVGAGMTAAVIVGPLLGGAIYRYAGYQAVFYVSFVLLLVDLVLRFMMIENPPHECLEQQQQQQQNSGVENNRVSHHGIGSETASNHQRPSQSSGYGTILPGIADDPSHDLEEANGHFPINDQLPEEQQRLLGKSTEPEDGSAKRSIPSGVYLLGSPRILTCLFLAVLNAAMLTCFDSTLPILTRDLFGWDSLFQGLIFLTIAVPSLFAPVTGHLTDKVGVRTPILTGFLLVTAGFILLSFLDGSANQLLSQALLTVFLIIVGIGLTLIHPATMAEINHAVRAEVHAHPERFAKGATGQANALRNCAFSAGITFGPLVAGLVKEEFGWPVMTRAFAVAGAVACICTVLWAGGWLFESKHTGETDGQNGNVPAAHAETHVGTQQIEEQRPGWYGGEGHR</sequence>
<gene>
    <name evidence="9" type="ORF">BD289DRAFT_486889</name>
</gene>
<evidence type="ECO:0000256" key="4">
    <source>
        <dbReference type="ARBA" id="ARBA00022989"/>
    </source>
</evidence>
<keyword evidence="2" id="KW-0813">Transport</keyword>
<dbReference type="InterPro" id="IPR020846">
    <property type="entry name" value="MFS_dom"/>
</dbReference>
<evidence type="ECO:0000256" key="1">
    <source>
        <dbReference type="ARBA" id="ARBA00004141"/>
    </source>
</evidence>
<dbReference type="STRING" id="2025994.A0A2T2ZTM4"/>
<feature type="transmembrane region" description="Helical" evidence="7">
    <location>
        <begin position="210"/>
        <end position="230"/>
    </location>
</feature>
<dbReference type="Gene3D" id="1.20.1250.20">
    <property type="entry name" value="MFS general substrate transporter like domains"/>
    <property type="match status" value="2"/>
</dbReference>
<dbReference type="InParanoid" id="A0A2T2ZTM4"/>
<evidence type="ECO:0000313" key="10">
    <source>
        <dbReference type="Proteomes" id="UP000241462"/>
    </source>
</evidence>
<organism evidence="9 10">
    <name type="scientific">Coniella lustricola</name>
    <dbReference type="NCBI Taxonomy" id="2025994"/>
    <lineage>
        <taxon>Eukaryota</taxon>
        <taxon>Fungi</taxon>
        <taxon>Dikarya</taxon>
        <taxon>Ascomycota</taxon>
        <taxon>Pezizomycotina</taxon>
        <taxon>Sordariomycetes</taxon>
        <taxon>Sordariomycetidae</taxon>
        <taxon>Diaporthales</taxon>
        <taxon>Schizoparmaceae</taxon>
        <taxon>Coniella</taxon>
    </lineage>
</organism>
<dbReference type="PANTHER" id="PTHR23506:SF23">
    <property type="entry name" value="GH10249P"/>
    <property type="match status" value="1"/>
</dbReference>
<dbReference type="OrthoDB" id="5086884at2759"/>
<feature type="region of interest" description="Disordered" evidence="6">
    <location>
        <begin position="243"/>
        <end position="285"/>
    </location>
</feature>
<feature type="transmembrane region" description="Helical" evidence="7">
    <location>
        <begin position="520"/>
        <end position="541"/>
    </location>
</feature>
<dbReference type="InterPro" id="IPR036259">
    <property type="entry name" value="MFS_trans_sf"/>
</dbReference>
<evidence type="ECO:0000256" key="2">
    <source>
        <dbReference type="ARBA" id="ARBA00022448"/>
    </source>
</evidence>
<feature type="domain" description="Major facilitator superfamily (MFS) profile" evidence="8">
    <location>
        <begin position="32"/>
        <end position="543"/>
    </location>
</feature>
<feature type="transmembrane region" description="Helical" evidence="7">
    <location>
        <begin position="156"/>
        <end position="174"/>
    </location>
</feature>
<evidence type="ECO:0000256" key="3">
    <source>
        <dbReference type="ARBA" id="ARBA00022692"/>
    </source>
</evidence>
<evidence type="ECO:0000256" key="7">
    <source>
        <dbReference type="SAM" id="Phobius"/>
    </source>
</evidence>
<dbReference type="EMBL" id="KZ678714">
    <property type="protein sequence ID" value="PSR76293.1"/>
    <property type="molecule type" value="Genomic_DNA"/>
</dbReference>
<feature type="transmembrane region" description="Helical" evidence="7">
    <location>
        <begin position="434"/>
        <end position="455"/>
    </location>
</feature>